<organism evidence="8">
    <name type="scientific">Darwinula stevensoni</name>
    <dbReference type="NCBI Taxonomy" id="69355"/>
    <lineage>
        <taxon>Eukaryota</taxon>
        <taxon>Metazoa</taxon>
        <taxon>Ecdysozoa</taxon>
        <taxon>Arthropoda</taxon>
        <taxon>Crustacea</taxon>
        <taxon>Oligostraca</taxon>
        <taxon>Ostracoda</taxon>
        <taxon>Podocopa</taxon>
        <taxon>Podocopida</taxon>
        <taxon>Darwinulocopina</taxon>
        <taxon>Darwinuloidea</taxon>
        <taxon>Darwinulidae</taxon>
        <taxon>Darwinula</taxon>
    </lineage>
</organism>
<accession>A0A7R9A4L7</accession>
<dbReference type="GO" id="GO:0007166">
    <property type="term" value="P:cell surface receptor signaling pathway"/>
    <property type="evidence" value="ECO:0007669"/>
    <property type="project" value="InterPro"/>
</dbReference>
<evidence type="ECO:0000256" key="3">
    <source>
        <dbReference type="ARBA" id="ARBA00022989"/>
    </source>
</evidence>
<sequence length="159" mass="17842">MVTLILPRPSSRRNAERPPPLTHPTTSTTSTTSTVLLFFVGATLILFLFLRVFTTDRVIQMNMEIALALAHVCLLFPSQASSDVVLCRVLSILLHLFFTACFMFMFLEALHMYALVSYVVRKDGLLSRFQNVLVGWGIAICVTLVTLCFCYEKYGGPNQ</sequence>
<dbReference type="PANTHER" id="PTHR12011">
    <property type="entry name" value="ADHESION G-PROTEIN COUPLED RECEPTOR"/>
    <property type="match status" value="1"/>
</dbReference>
<protein>
    <recommendedName>
        <fullName evidence="7">G-protein coupled receptors family 2 profile 2 domain-containing protein</fullName>
    </recommendedName>
</protein>
<dbReference type="EMBL" id="CAJPEV010000368">
    <property type="protein sequence ID" value="CAG0884539.1"/>
    <property type="molecule type" value="Genomic_DNA"/>
</dbReference>
<keyword evidence="4 6" id="KW-0472">Membrane</keyword>
<feature type="transmembrane region" description="Helical" evidence="6">
    <location>
        <begin position="132"/>
        <end position="154"/>
    </location>
</feature>
<dbReference type="Gene3D" id="1.20.1070.10">
    <property type="entry name" value="Rhodopsin 7-helix transmembrane proteins"/>
    <property type="match status" value="1"/>
</dbReference>
<keyword evidence="2 6" id="KW-0812">Transmembrane</keyword>
<evidence type="ECO:0000256" key="2">
    <source>
        <dbReference type="ARBA" id="ARBA00022692"/>
    </source>
</evidence>
<reference evidence="8" key="1">
    <citation type="submission" date="2020-11" db="EMBL/GenBank/DDBJ databases">
        <authorList>
            <person name="Tran Van P."/>
        </authorList>
    </citation>
    <scope>NUCLEOTIDE SEQUENCE</scope>
</reference>
<dbReference type="InterPro" id="IPR000832">
    <property type="entry name" value="GPCR_2_secretin-like"/>
</dbReference>
<feature type="transmembrane region" description="Helical" evidence="6">
    <location>
        <begin position="35"/>
        <end position="53"/>
    </location>
</feature>
<dbReference type="OrthoDB" id="5973910at2759"/>
<dbReference type="GO" id="GO:0005886">
    <property type="term" value="C:plasma membrane"/>
    <property type="evidence" value="ECO:0007669"/>
    <property type="project" value="TreeGrafter"/>
</dbReference>
<gene>
    <name evidence="8" type="ORF">DSTB1V02_LOCUS3043</name>
</gene>
<name>A0A7R9A4L7_9CRUS</name>
<dbReference type="Pfam" id="PF00002">
    <property type="entry name" value="7tm_2"/>
    <property type="match status" value="1"/>
</dbReference>
<feature type="transmembrane region" description="Helical" evidence="6">
    <location>
        <begin position="92"/>
        <end position="120"/>
    </location>
</feature>
<dbReference type="AlphaFoldDB" id="A0A7R9A4L7"/>
<evidence type="ECO:0000259" key="7">
    <source>
        <dbReference type="PROSITE" id="PS50261"/>
    </source>
</evidence>
<evidence type="ECO:0000256" key="4">
    <source>
        <dbReference type="ARBA" id="ARBA00023136"/>
    </source>
</evidence>
<feature type="region of interest" description="Disordered" evidence="5">
    <location>
        <begin position="1"/>
        <end position="29"/>
    </location>
</feature>
<evidence type="ECO:0000313" key="8">
    <source>
        <dbReference type="EMBL" id="CAD7243109.1"/>
    </source>
</evidence>
<evidence type="ECO:0000256" key="1">
    <source>
        <dbReference type="ARBA" id="ARBA00004141"/>
    </source>
</evidence>
<keyword evidence="3 6" id="KW-1133">Transmembrane helix</keyword>
<dbReference type="Proteomes" id="UP000677054">
    <property type="component" value="Unassembled WGS sequence"/>
</dbReference>
<evidence type="ECO:0000313" key="9">
    <source>
        <dbReference type="Proteomes" id="UP000677054"/>
    </source>
</evidence>
<evidence type="ECO:0000256" key="5">
    <source>
        <dbReference type="SAM" id="MobiDB-lite"/>
    </source>
</evidence>
<dbReference type="EMBL" id="LR899885">
    <property type="protein sequence ID" value="CAD7243109.1"/>
    <property type="molecule type" value="Genomic_DNA"/>
</dbReference>
<proteinExistence type="predicted"/>
<feature type="domain" description="G-protein coupled receptors family 2 profile 2" evidence="7">
    <location>
        <begin position="24"/>
        <end position="159"/>
    </location>
</feature>
<keyword evidence="9" id="KW-1185">Reference proteome</keyword>
<comment type="subcellular location">
    <subcellularLocation>
        <location evidence="1">Membrane</location>
        <topology evidence="1">Multi-pass membrane protein</topology>
    </subcellularLocation>
</comment>
<dbReference type="PANTHER" id="PTHR12011:SF347">
    <property type="entry name" value="FI21270P1-RELATED"/>
    <property type="match status" value="1"/>
</dbReference>
<dbReference type="GO" id="GO:0004930">
    <property type="term" value="F:G protein-coupled receptor activity"/>
    <property type="evidence" value="ECO:0007669"/>
    <property type="project" value="InterPro"/>
</dbReference>
<dbReference type="InterPro" id="IPR017981">
    <property type="entry name" value="GPCR_2-like_7TM"/>
</dbReference>
<evidence type="ECO:0000256" key="6">
    <source>
        <dbReference type="SAM" id="Phobius"/>
    </source>
</evidence>
<dbReference type="PROSITE" id="PS50261">
    <property type="entry name" value="G_PROTEIN_RECEP_F2_4"/>
    <property type="match status" value="1"/>
</dbReference>